<dbReference type="HOGENOM" id="CLU_024566_3_0_11"/>
<dbReference type="SUPFAM" id="SSF101478">
    <property type="entry name" value="ADP-ribosylglycohydrolase"/>
    <property type="match status" value="1"/>
</dbReference>
<dbReference type="InterPro" id="IPR050792">
    <property type="entry name" value="ADP-ribosylglycohydrolase"/>
</dbReference>
<dbReference type="InterPro" id="IPR005502">
    <property type="entry name" value="Ribosyl_crysJ1"/>
</dbReference>
<feature type="binding site" evidence="1">
    <location>
        <position position="286"/>
    </location>
    <ligand>
        <name>Mg(2+)</name>
        <dbReference type="ChEBI" id="CHEBI:18420"/>
        <label>1</label>
    </ligand>
</feature>
<dbReference type="EMBL" id="CP002628">
    <property type="protein sequence ID" value="AEB07290.1"/>
    <property type="molecule type" value="Genomic_DNA"/>
</dbReference>
<accession>F2N8A7</accession>
<dbReference type="AlphaFoldDB" id="F2N8A7"/>
<feature type="binding site" evidence="1">
    <location>
        <position position="63"/>
    </location>
    <ligand>
        <name>Mg(2+)</name>
        <dbReference type="ChEBI" id="CHEBI:18420"/>
        <label>1</label>
    </ligand>
</feature>
<reference evidence="3" key="1">
    <citation type="journal article" date="2013" name="Stand. Genomic Sci.">
        <title>Complete genome sequence of Coriobacterium glomerans type strain (PW2(T)) from the midgut of Pyrrhocoris apterus L. (red soldier bug).</title>
        <authorList>
            <person name="Stackebrandt E."/>
            <person name="Zeytun A."/>
            <person name="Lapidus A."/>
            <person name="Nolan M."/>
            <person name="Lucas S."/>
            <person name="Hammon N."/>
            <person name="Deshpande S."/>
            <person name="Cheng J.F."/>
            <person name="Tapia R."/>
            <person name="Goodwin L.A."/>
            <person name="Pitluck S."/>
            <person name="Liolios K."/>
            <person name="Pagani I."/>
            <person name="Ivanova N."/>
            <person name="Mavromatis K."/>
            <person name="Mikhailova N."/>
            <person name="Huntemann M."/>
            <person name="Pati A."/>
            <person name="Chen A."/>
            <person name="Palaniappan K."/>
            <person name="Chang Y.J."/>
            <person name="Land M."/>
            <person name="Hauser L."/>
            <person name="Rohde M."/>
            <person name="Pukall R."/>
            <person name="Goker M."/>
            <person name="Detter J.C."/>
            <person name="Woyke T."/>
            <person name="Bristow J."/>
            <person name="Eisen J.A."/>
            <person name="Markowitz V."/>
            <person name="Hugenholtz P."/>
            <person name="Kyrpides N.C."/>
            <person name="Klenk H.P."/>
        </authorList>
    </citation>
    <scope>NUCLEOTIDE SEQUENCE</scope>
    <source>
        <strain evidence="3">ATCC 49209 / DSM 20642 / JCM 10262 / PW2</strain>
    </source>
</reference>
<dbReference type="KEGG" id="cgo:Corgl_1185"/>
<dbReference type="Proteomes" id="UP000006851">
    <property type="component" value="Chromosome"/>
</dbReference>
<gene>
    <name evidence="2" type="ordered locus">Corgl_1185</name>
</gene>
<keyword evidence="3" id="KW-1185">Reference proteome</keyword>
<dbReference type="Pfam" id="PF03747">
    <property type="entry name" value="ADP_ribosyl_GH"/>
    <property type="match status" value="1"/>
</dbReference>
<organism evidence="2 3">
    <name type="scientific">Coriobacterium glomerans (strain ATCC 49209 / DSM 20642 / JCM 10262 / PW2)</name>
    <dbReference type="NCBI Taxonomy" id="700015"/>
    <lineage>
        <taxon>Bacteria</taxon>
        <taxon>Bacillati</taxon>
        <taxon>Actinomycetota</taxon>
        <taxon>Coriobacteriia</taxon>
        <taxon>Coriobacteriales</taxon>
        <taxon>Coriobacteriaceae</taxon>
        <taxon>Coriobacterium</taxon>
    </lineage>
</organism>
<sequence length="336" mass="36128">MDSIYRKTLHTLLGIAYGDAMGMPTEGCTRRFIREHFGTVNTYLPSPQEGSTIRRSFNAGQVTDDTQLTVFVCEALIRGRAHLNAESFAARLIEWLDTDPRSADVVGPSTLRAVRAIQGGSKLEEAGAQGTTNGAAMKIAPVGLICSCRDMTSLVEQVAHICMPTHNTRIAIQGAAAVATTVSYCFEHDRIEWDELLALIAAAADEAARFGAQTPSPELIARVRYAWRLAENADESEFLDGLSDFLGTGLETVETVPAALAIVRRSAASLKASVHIAANIGGDTDTIGAICGGICGACRYDITDAEERFLCDANDMDFDGLACRMAELVRETRGFE</sequence>
<evidence type="ECO:0000256" key="1">
    <source>
        <dbReference type="PIRSR" id="PIRSR605502-1"/>
    </source>
</evidence>
<evidence type="ECO:0000313" key="3">
    <source>
        <dbReference type="Proteomes" id="UP000006851"/>
    </source>
</evidence>
<keyword evidence="1" id="KW-0460">Magnesium</keyword>
<proteinExistence type="predicted"/>
<keyword evidence="1" id="KW-0479">Metal-binding</keyword>
<dbReference type="RefSeq" id="WP_013709033.1">
    <property type="nucleotide sequence ID" value="NC_015389.1"/>
</dbReference>
<dbReference type="STRING" id="700015.Corgl_1185"/>
<feature type="binding site" evidence="1">
    <location>
        <position position="283"/>
    </location>
    <ligand>
        <name>Mg(2+)</name>
        <dbReference type="ChEBI" id="CHEBI:18420"/>
        <label>1</label>
    </ligand>
</feature>
<dbReference type="GO" id="GO:0046872">
    <property type="term" value="F:metal ion binding"/>
    <property type="evidence" value="ECO:0007669"/>
    <property type="project" value="UniProtKB-KW"/>
</dbReference>
<dbReference type="PANTHER" id="PTHR16222:SF12">
    <property type="entry name" value="ADP-RIBOSYLGLYCOHYDROLASE-RELATED"/>
    <property type="match status" value="1"/>
</dbReference>
<feature type="binding site" evidence="1">
    <location>
        <position position="285"/>
    </location>
    <ligand>
        <name>Mg(2+)</name>
        <dbReference type="ChEBI" id="CHEBI:18420"/>
        <label>1</label>
    </ligand>
</feature>
<feature type="binding site" evidence="1">
    <location>
        <position position="64"/>
    </location>
    <ligand>
        <name>Mg(2+)</name>
        <dbReference type="ChEBI" id="CHEBI:18420"/>
        <label>1</label>
    </ligand>
</feature>
<evidence type="ECO:0000313" key="2">
    <source>
        <dbReference type="EMBL" id="AEB07290.1"/>
    </source>
</evidence>
<feature type="binding site" evidence="1">
    <location>
        <position position="65"/>
    </location>
    <ligand>
        <name>Mg(2+)</name>
        <dbReference type="ChEBI" id="CHEBI:18420"/>
        <label>1</label>
    </ligand>
</feature>
<protein>
    <submittedName>
        <fullName evidence="2">ADP-ribosylation/Crystallin J1</fullName>
    </submittedName>
</protein>
<dbReference type="InterPro" id="IPR036705">
    <property type="entry name" value="Ribosyl_crysJ1_sf"/>
</dbReference>
<dbReference type="Gene3D" id="1.10.4080.10">
    <property type="entry name" value="ADP-ribosylation/Crystallin J1"/>
    <property type="match status" value="1"/>
</dbReference>
<dbReference type="PANTHER" id="PTHR16222">
    <property type="entry name" value="ADP-RIBOSYLGLYCOHYDROLASE"/>
    <property type="match status" value="1"/>
</dbReference>
<name>F2N8A7_CORGP</name>
<dbReference type="eggNOG" id="COG1397">
    <property type="taxonomic scope" value="Bacteria"/>
</dbReference>
<comment type="cofactor">
    <cofactor evidence="1">
        <name>Mg(2+)</name>
        <dbReference type="ChEBI" id="CHEBI:18420"/>
    </cofactor>
    <text evidence="1">Binds 2 magnesium ions per subunit.</text>
</comment>